<accession>A0A841LK61</accession>
<feature type="region of interest" description="Disordered" evidence="1">
    <location>
        <begin position="385"/>
        <end position="410"/>
    </location>
</feature>
<name>A0A841LK61_9SPHN</name>
<comment type="caution">
    <text evidence="3">The sequence shown here is derived from an EMBL/GenBank/DDBJ whole genome shotgun (WGS) entry which is preliminary data.</text>
</comment>
<feature type="region of interest" description="Disordered" evidence="1">
    <location>
        <begin position="312"/>
        <end position="331"/>
    </location>
</feature>
<keyword evidence="2" id="KW-0732">Signal</keyword>
<dbReference type="RefSeq" id="WP_207792438.1">
    <property type="nucleotide sequence ID" value="NZ_JACIIV010000044.1"/>
</dbReference>
<keyword evidence="4" id="KW-1185">Reference proteome</keyword>
<feature type="chain" id="PRO_5032319441" evidence="2">
    <location>
        <begin position="20"/>
        <end position="410"/>
    </location>
</feature>
<protein>
    <submittedName>
        <fullName evidence="3">Conjugal transfer pilus assembly protein TraV</fullName>
    </submittedName>
</protein>
<evidence type="ECO:0000313" key="4">
    <source>
        <dbReference type="Proteomes" id="UP000538147"/>
    </source>
</evidence>
<evidence type="ECO:0000256" key="1">
    <source>
        <dbReference type="SAM" id="MobiDB-lite"/>
    </source>
</evidence>
<evidence type="ECO:0000256" key="2">
    <source>
        <dbReference type="SAM" id="SignalP"/>
    </source>
</evidence>
<proteinExistence type="predicted"/>
<dbReference type="AlphaFoldDB" id="A0A841LK61"/>
<dbReference type="PROSITE" id="PS51257">
    <property type="entry name" value="PROKAR_LIPOPROTEIN"/>
    <property type="match status" value="1"/>
</dbReference>
<dbReference type="Proteomes" id="UP000538147">
    <property type="component" value="Unassembled WGS sequence"/>
</dbReference>
<evidence type="ECO:0000313" key="3">
    <source>
        <dbReference type="EMBL" id="MBB6229358.1"/>
    </source>
</evidence>
<feature type="region of interest" description="Disordered" evidence="1">
    <location>
        <begin position="164"/>
        <end position="195"/>
    </location>
</feature>
<dbReference type="EMBL" id="JACIIV010000044">
    <property type="protein sequence ID" value="MBB6229358.1"/>
    <property type="molecule type" value="Genomic_DNA"/>
</dbReference>
<gene>
    <name evidence="3" type="ORF">FHS79_003559</name>
</gene>
<sequence>MSRFAMIPVAIVPLLAACASTGNIKGDFQCAAPGGTCAPMSVIDAAAVSSMGNVRSPMGINDPVSVPRPLAGPFVADGAAPPRTSDRVLRVVFPAHIDADGIYREESAAHAVVENAAWAQALGVRPGAVRGTPSLRTSGIVAEQAPRSALATLDEIVAARAARSGAPNTNSAASNGEIANPPPAPFAPANTATTGEAPRFEPVASFSGFSSRSAAPQSLAEVAAGLSAPKLPVLDPRTPAANYDTPDVVAARSDKALASSSPPVVVVGSLTASKPAGAAPAPSDGRGVKTVSALAPYGTRPVHWKGRTYEVPYKTPQPASPLDSPSQSNPTAELNKAALAKASAARPEPLSASTVVAVTPTKNAEVAMARVRAMAAPIIADGVDKGRQAASDAAPEGFKLPIGSTASVPK</sequence>
<organism evidence="3 4">
    <name type="scientific">Polymorphobacter multimanifer</name>
    <dbReference type="NCBI Taxonomy" id="1070431"/>
    <lineage>
        <taxon>Bacteria</taxon>
        <taxon>Pseudomonadati</taxon>
        <taxon>Pseudomonadota</taxon>
        <taxon>Alphaproteobacteria</taxon>
        <taxon>Sphingomonadales</taxon>
        <taxon>Sphingosinicellaceae</taxon>
        <taxon>Polymorphobacter</taxon>
    </lineage>
</organism>
<feature type="signal peptide" evidence="2">
    <location>
        <begin position="1"/>
        <end position="19"/>
    </location>
</feature>
<reference evidence="3 4" key="1">
    <citation type="submission" date="2020-08" db="EMBL/GenBank/DDBJ databases">
        <title>Genomic Encyclopedia of Type Strains, Phase IV (KMG-IV): sequencing the most valuable type-strain genomes for metagenomic binning, comparative biology and taxonomic classification.</title>
        <authorList>
            <person name="Goeker M."/>
        </authorList>
    </citation>
    <scope>NUCLEOTIDE SEQUENCE [LARGE SCALE GENOMIC DNA]</scope>
    <source>
        <strain evidence="3 4">DSM 102189</strain>
    </source>
</reference>